<name>A0ABS5EMP5_9PROT</name>
<sequence length="270" mass="29611">MPANLRGSVQHFYHFMFGYVLPFLEHASALRDTHRFLVRDCGPLNHLLAELDGFRLQVISAHTLLSGLVGVNEEVGKTPRMIVPGFDSPRAYARDRLLRIRRVVQDLYGERIAAAAASHPATASDRLVLVVDRAPPSPFYRSAASEVRTAGAERRSVPNMAEVHAAIAARHDTLLVRLEGCSLFEQIHLFSRAWRVVGQHGAGLAHMIWARPDAGLVEILPAENGPSVLPPVRLVHFQRLCAVLGLAWNPVMQAGHHAPVDPTDILAALG</sequence>
<evidence type="ECO:0000313" key="2">
    <source>
        <dbReference type="EMBL" id="MBR0652293.1"/>
    </source>
</evidence>
<dbReference type="Proteomes" id="UP000698752">
    <property type="component" value="Unassembled WGS sequence"/>
</dbReference>
<gene>
    <name evidence="2" type="ORF">GXW78_21735</name>
</gene>
<keyword evidence="3" id="KW-1185">Reference proteome</keyword>
<accession>A0ABS5EMP5</accession>
<dbReference type="RefSeq" id="WP_211871010.1">
    <property type="nucleotide sequence ID" value="NZ_JAAEDI010000027.1"/>
</dbReference>
<organism evidence="2 3">
    <name type="scientific">Neoroseomonas terrae</name>
    <dbReference type="NCBI Taxonomy" id="424799"/>
    <lineage>
        <taxon>Bacteria</taxon>
        <taxon>Pseudomonadati</taxon>
        <taxon>Pseudomonadota</taxon>
        <taxon>Alphaproteobacteria</taxon>
        <taxon>Acetobacterales</taxon>
        <taxon>Acetobacteraceae</taxon>
        <taxon>Neoroseomonas</taxon>
    </lineage>
</organism>
<protein>
    <submittedName>
        <fullName evidence="2">Glycosyltransferase family 61 protein</fullName>
    </submittedName>
</protein>
<proteinExistence type="predicted"/>
<reference evidence="3" key="1">
    <citation type="journal article" date="2021" name="Syst. Appl. Microbiol.">
        <title>Roseomonas hellenica sp. nov., isolated from roots of wild-growing Alkanna tinctoria.</title>
        <authorList>
            <person name="Rat A."/>
            <person name="Naranjo H.D."/>
            <person name="Lebbe L."/>
            <person name="Cnockaert M."/>
            <person name="Krigas N."/>
            <person name="Grigoriadou K."/>
            <person name="Maloupa E."/>
            <person name="Willems A."/>
        </authorList>
    </citation>
    <scope>NUCLEOTIDE SEQUENCE [LARGE SCALE GENOMIC DNA]</scope>
    <source>
        <strain evidence="3">LMG 31159</strain>
    </source>
</reference>
<evidence type="ECO:0000313" key="3">
    <source>
        <dbReference type="Proteomes" id="UP000698752"/>
    </source>
</evidence>
<dbReference type="Pfam" id="PF04577">
    <property type="entry name" value="Glyco_transf_61"/>
    <property type="match status" value="1"/>
</dbReference>
<dbReference type="InterPro" id="IPR049625">
    <property type="entry name" value="Glyco_transf_61_cat"/>
</dbReference>
<evidence type="ECO:0000259" key="1">
    <source>
        <dbReference type="Pfam" id="PF04577"/>
    </source>
</evidence>
<comment type="caution">
    <text evidence="2">The sequence shown here is derived from an EMBL/GenBank/DDBJ whole genome shotgun (WGS) entry which is preliminary data.</text>
</comment>
<dbReference type="EMBL" id="JAAEDI010000027">
    <property type="protein sequence ID" value="MBR0652293.1"/>
    <property type="molecule type" value="Genomic_DNA"/>
</dbReference>
<feature type="domain" description="Glycosyltransferase 61 catalytic" evidence="1">
    <location>
        <begin position="12"/>
        <end position="217"/>
    </location>
</feature>